<dbReference type="GO" id="GO:0022857">
    <property type="term" value="F:transmembrane transporter activity"/>
    <property type="evidence" value="ECO:0007669"/>
    <property type="project" value="InterPro"/>
</dbReference>
<dbReference type="GO" id="GO:0030313">
    <property type="term" value="C:cell envelope"/>
    <property type="evidence" value="ECO:0007669"/>
    <property type="project" value="TreeGrafter"/>
</dbReference>
<dbReference type="Proteomes" id="UP000283433">
    <property type="component" value="Unassembled WGS sequence"/>
</dbReference>
<feature type="signal peptide" evidence="3">
    <location>
        <begin position="1"/>
        <end position="20"/>
    </location>
</feature>
<dbReference type="GO" id="GO:0015679">
    <property type="term" value="P:plasma membrane copper ion transport"/>
    <property type="evidence" value="ECO:0007669"/>
    <property type="project" value="TreeGrafter"/>
</dbReference>
<dbReference type="AlphaFoldDB" id="A0A419S4Q6"/>
<comment type="caution">
    <text evidence="5">The sequence shown here is derived from an EMBL/GenBank/DDBJ whole genome shotgun (WGS) entry which is preliminary data.</text>
</comment>
<evidence type="ECO:0000256" key="2">
    <source>
        <dbReference type="ARBA" id="ARBA00022448"/>
    </source>
</evidence>
<protein>
    <submittedName>
        <fullName evidence="5">Efflux transporter periplasmic adaptor subunit</fullName>
    </submittedName>
</protein>
<evidence type="ECO:0000256" key="3">
    <source>
        <dbReference type="SAM" id="SignalP"/>
    </source>
</evidence>
<gene>
    <name evidence="5" type="ORF">BCY91_06185</name>
</gene>
<evidence type="ECO:0000259" key="4">
    <source>
        <dbReference type="Pfam" id="PF25973"/>
    </source>
</evidence>
<dbReference type="PANTHER" id="PTHR30097:SF4">
    <property type="entry name" value="SLR6042 PROTEIN"/>
    <property type="match status" value="1"/>
</dbReference>
<proteinExistence type="inferred from homology"/>
<dbReference type="PROSITE" id="PS51257">
    <property type="entry name" value="PROKAR_LIPOPROTEIN"/>
    <property type="match status" value="1"/>
</dbReference>
<dbReference type="InterPro" id="IPR006143">
    <property type="entry name" value="RND_pump_MFP"/>
</dbReference>
<keyword evidence="2" id="KW-0813">Transport</keyword>
<dbReference type="Gene3D" id="2.40.50.100">
    <property type="match status" value="1"/>
</dbReference>
<sequence length="399" mass="43796">MNLAFYKSAPVILTAVLLLAACGNKQTQEKSATAVESAASTDTTTTTSKQITFTTDQYRLAGIETGKVEMRNLSSIIKLNGVIDVEPKSTAIVSAPLGGYIRTAGLLPGQAVKKGQVLATIENPEFITMQQEYLESKGRLQFLEQEYNRQQKLREEDVNAAKTFQQVASDYKVIQARISGLEQQLALAGISKSALQAGKITRTANLYAPISGYIKNSNVTIGKYATPTDALFEIINKNDIHLALNAYEKDLPKLQIGQTVKFSLANENNYDRTAKVFLIGQTTGDDRVVPVHCHLTNGANSGLLPGMYIKAWIETGAEKQYAIPSEALVQLEGKDYLVFQTEKSSDRYIFQLEQVKRGAEQEGYTAVTFPEGMDIQKVDVVVKNAYAILSALKNMEESE</sequence>
<evidence type="ECO:0000313" key="6">
    <source>
        <dbReference type="Proteomes" id="UP000283433"/>
    </source>
</evidence>
<reference evidence="5 6" key="1">
    <citation type="submission" date="2016-07" db="EMBL/GenBank/DDBJ databases">
        <title>Genome of Pelobium manganitolerans.</title>
        <authorList>
            <person name="Wu S."/>
            <person name="Wang G."/>
        </authorList>
    </citation>
    <scope>NUCLEOTIDE SEQUENCE [LARGE SCALE GENOMIC DNA]</scope>
    <source>
        <strain evidence="5 6">YS-25</strain>
    </source>
</reference>
<organism evidence="5 6">
    <name type="scientific">Pelobium manganitolerans</name>
    <dbReference type="NCBI Taxonomy" id="1842495"/>
    <lineage>
        <taxon>Bacteria</taxon>
        <taxon>Pseudomonadati</taxon>
        <taxon>Bacteroidota</taxon>
        <taxon>Sphingobacteriia</taxon>
        <taxon>Sphingobacteriales</taxon>
        <taxon>Sphingobacteriaceae</taxon>
        <taxon>Pelobium</taxon>
    </lineage>
</organism>
<dbReference type="Gene3D" id="1.10.287.470">
    <property type="entry name" value="Helix hairpin bin"/>
    <property type="match status" value="1"/>
</dbReference>
<evidence type="ECO:0000256" key="1">
    <source>
        <dbReference type="ARBA" id="ARBA00009477"/>
    </source>
</evidence>
<accession>A0A419S4Q6</accession>
<dbReference type="EMBL" id="MBTA01000025">
    <property type="protein sequence ID" value="RKD15109.1"/>
    <property type="molecule type" value="Genomic_DNA"/>
</dbReference>
<dbReference type="SUPFAM" id="SSF111369">
    <property type="entry name" value="HlyD-like secretion proteins"/>
    <property type="match status" value="1"/>
</dbReference>
<dbReference type="InterPro" id="IPR058647">
    <property type="entry name" value="BSH_CzcB-like"/>
</dbReference>
<dbReference type="GO" id="GO:0060003">
    <property type="term" value="P:copper ion export"/>
    <property type="evidence" value="ECO:0007669"/>
    <property type="project" value="TreeGrafter"/>
</dbReference>
<dbReference type="Pfam" id="PF25973">
    <property type="entry name" value="BSH_CzcB"/>
    <property type="match status" value="1"/>
</dbReference>
<dbReference type="RefSeq" id="WP_120181977.1">
    <property type="nucleotide sequence ID" value="NZ_MBTA01000025.1"/>
</dbReference>
<name>A0A419S4Q6_9SPHI</name>
<dbReference type="OrthoDB" id="9814657at2"/>
<keyword evidence="6" id="KW-1185">Reference proteome</keyword>
<feature type="domain" description="CzcB-like barrel-sandwich hybrid" evidence="4">
    <location>
        <begin position="90"/>
        <end position="234"/>
    </location>
</feature>
<evidence type="ECO:0000313" key="5">
    <source>
        <dbReference type="EMBL" id="RKD15109.1"/>
    </source>
</evidence>
<dbReference type="PANTHER" id="PTHR30097">
    <property type="entry name" value="CATION EFFLUX SYSTEM PROTEIN CUSB"/>
    <property type="match status" value="1"/>
</dbReference>
<comment type="similarity">
    <text evidence="1">Belongs to the membrane fusion protein (MFP) (TC 8.A.1) family.</text>
</comment>
<dbReference type="InterPro" id="IPR051909">
    <property type="entry name" value="MFP_Cation_Efflux"/>
</dbReference>
<feature type="chain" id="PRO_5019523041" evidence="3">
    <location>
        <begin position="21"/>
        <end position="399"/>
    </location>
</feature>
<keyword evidence="3" id="KW-0732">Signal</keyword>
<dbReference type="GO" id="GO:0016020">
    <property type="term" value="C:membrane"/>
    <property type="evidence" value="ECO:0007669"/>
    <property type="project" value="InterPro"/>
</dbReference>
<dbReference type="NCBIfam" id="TIGR01730">
    <property type="entry name" value="RND_mfp"/>
    <property type="match status" value="1"/>
</dbReference>
<dbReference type="Gene3D" id="2.40.30.170">
    <property type="match status" value="1"/>
</dbReference>